<dbReference type="AlphaFoldDB" id="A0A1H8FXS7"/>
<keyword evidence="2" id="KW-1185">Reference proteome</keyword>
<dbReference type="Proteomes" id="UP000199695">
    <property type="component" value="Unassembled WGS sequence"/>
</dbReference>
<dbReference type="RefSeq" id="WP_170839905.1">
    <property type="nucleotide sequence ID" value="NZ_FOCQ01000009.1"/>
</dbReference>
<protein>
    <recommendedName>
        <fullName evidence="3">YqhG</fullName>
    </recommendedName>
</protein>
<evidence type="ECO:0000313" key="1">
    <source>
        <dbReference type="EMBL" id="SEN36516.1"/>
    </source>
</evidence>
<evidence type="ECO:0000313" key="2">
    <source>
        <dbReference type="Proteomes" id="UP000199695"/>
    </source>
</evidence>
<name>A0A1H8FXS7_9BACL</name>
<dbReference type="EMBL" id="FOCQ01000009">
    <property type="protein sequence ID" value="SEN36516.1"/>
    <property type="molecule type" value="Genomic_DNA"/>
</dbReference>
<gene>
    <name evidence="1" type="ORF">SAMN05444955_109134</name>
</gene>
<dbReference type="Pfam" id="PF11079">
    <property type="entry name" value="YqhG"/>
    <property type="match status" value="1"/>
</dbReference>
<dbReference type="InterPro" id="IPR024562">
    <property type="entry name" value="YqhG"/>
</dbReference>
<accession>A0A1H8FXS7</accession>
<reference evidence="1 2" key="1">
    <citation type="submission" date="2016-10" db="EMBL/GenBank/DDBJ databases">
        <authorList>
            <person name="de Groot N.N."/>
        </authorList>
    </citation>
    <scope>NUCLEOTIDE SEQUENCE [LARGE SCALE GENOMIC DNA]</scope>
    <source>
        <strain evidence="1 2">DSM 46701</strain>
    </source>
</reference>
<sequence length="275" mass="32549">MEPRQIRTFTERYLANHGCHIIESSPAHLVTQLSIQADKDLLNRPFYWMYVERCNLEPQPARLCLIFDPEKCPEDVKGEYLFYGSPRFSRFLSSALQHGQFVRLYQQPSGRNPYMYVSKPYTPWLAVNFKISYICDQKKDRISYLGINLQNGHILEPFYQTIRQLSWTSKLPAQRHTIEPRLSIAEAVGELEYYLQDQLENEDQTWAEEAMERLDLELNQLDSYYPDETKISAELSQEKKQRRRETIWQYHPRVEVSVINAGLFYVEQLPPSLEN</sequence>
<evidence type="ECO:0008006" key="3">
    <source>
        <dbReference type="Google" id="ProtNLM"/>
    </source>
</evidence>
<proteinExistence type="predicted"/>
<dbReference type="STRING" id="1173111.SAMN05444955_109134"/>
<organism evidence="1 2">
    <name type="scientific">Lihuaxuella thermophila</name>
    <dbReference type="NCBI Taxonomy" id="1173111"/>
    <lineage>
        <taxon>Bacteria</taxon>
        <taxon>Bacillati</taxon>
        <taxon>Bacillota</taxon>
        <taxon>Bacilli</taxon>
        <taxon>Bacillales</taxon>
        <taxon>Thermoactinomycetaceae</taxon>
        <taxon>Lihuaxuella</taxon>
    </lineage>
</organism>